<comment type="caution">
    <text evidence="6">The sequence shown here is derived from an EMBL/GenBank/DDBJ whole genome shotgun (WGS) entry which is preliminary data.</text>
</comment>
<proteinExistence type="inferred from homology"/>
<reference evidence="6 7" key="1">
    <citation type="submission" date="2024-07" db="EMBL/GenBank/DDBJ databases">
        <title>Description of Labrys sedimenti sp. nov., isolated from a diclofenac-degrading enrichment culture.</title>
        <authorList>
            <person name="Tancsics A."/>
            <person name="Csepanyi A."/>
        </authorList>
    </citation>
    <scope>NUCLEOTIDE SEQUENCE [LARGE SCALE GENOMIC DNA]</scope>
    <source>
        <strain evidence="6 7">LMG 23578</strain>
    </source>
</reference>
<keyword evidence="4 6" id="KW-0067">ATP-binding</keyword>
<evidence type="ECO:0000259" key="5">
    <source>
        <dbReference type="PROSITE" id="PS50893"/>
    </source>
</evidence>
<dbReference type="Gene3D" id="3.40.50.300">
    <property type="entry name" value="P-loop containing nucleotide triphosphate hydrolases"/>
    <property type="match status" value="1"/>
</dbReference>
<protein>
    <submittedName>
        <fullName evidence="6">ABC transporter ATP-binding protein</fullName>
    </submittedName>
</protein>
<evidence type="ECO:0000256" key="3">
    <source>
        <dbReference type="ARBA" id="ARBA00022741"/>
    </source>
</evidence>
<name>A0ABV3PN33_9HYPH</name>
<dbReference type="PANTHER" id="PTHR42788">
    <property type="entry name" value="TAURINE IMPORT ATP-BINDING PROTEIN-RELATED"/>
    <property type="match status" value="1"/>
</dbReference>
<dbReference type="Proteomes" id="UP001555786">
    <property type="component" value="Unassembled WGS sequence"/>
</dbReference>
<dbReference type="CDD" id="cd03293">
    <property type="entry name" value="ABC_NrtD_SsuB_transporters"/>
    <property type="match status" value="1"/>
</dbReference>
<dbReference type="RefSeq" id="WP_311944710.1">
    <property type="nucleotide sequence ID" value="NZ_JAVSCS010000054.1"/>
</dbReference>
<dbReference type="InterPro" id="IPR003593">
    <property type="entry name" value="AAA+_ATPase"/>
</dbReference>
<dbReference type="SUPFAM" id="SSF52540">
    <property type="entry name" value="P-loop containing nucleoside triphosphate hydrolases"/>
    <property type="match status" value="1"/>
</dbReference>
<dbReference type="Pfam" id="PF00005">
    <property type="entry name" value="ABC_tran"/>
    <property type="match status" value="1"/>
</dbReference>
<accession>A0ABV3PN33</accession>
<dbReference type="GO" id="GO:0005524">
    <property type="term" value="F:ATP binding"/>
    <property type="evidence" value="ECO:0007669"/>
    <property type="project" value="UniProtKB-KW"/>
</dbReference>
<keyword evidence="3" id="KW-0547">Nucleotide-binding</keyword>
<keyword evidence="2" id="KW-0813">Transport</keyword>
<dbReference type="EMBL" id="JBFNQD010000003">
    <property type="protein sequence ID" value="MEW9306593.1"/>
    <property type="molecule type" value="Genomic_DNA"/>
</dbReference>
<dbReference type="InterPro" id="IPR050166">
    <property type="entry name" value="ABC_transporter_ATP-bind"/>
</dbReference>
<dbReference type="SMART" id="SM00382">
    <property type="entry name" value="AAA"/>
    <property type="match status" value="1"/>
</dbReference>
<dbReference type="InterPro" id="IPR027417">
    <property type="entry name" value="P-loop_NTPase"/>
</dbReference>
<gene>
    <name evidence="6" type="ORF">ABXS05_13665</name>
</gene>
<organism evidence="6 7">
    <name type="scientific">Labrys neptuniae</name>
    <dbReference type="NCBI Taxonomy" id="376174"/>
    <lineage>
        <taxon>Bacteria</taxon>
        <taxon>Pseudomonadati</taxon>
        <taxon>Pseudomonadota</taxon>
        <taxon>Alphaproteobacteria</taxon>
        <taxon>Hyphomicrobiales</taxon>
        <taxon>Xanthobacteraceae</taxon>
        <taxon>Labrys</taxon>
    </lineage>
</organism>
<evidence type="ECO:0000313" key="6">
    <source>
        <dbReference type="EMBL" id="MEW9306593.1"/>
    </source>
</evidence>
<dbReference type="PROSITE" id="PS50893">
    <property type="entry name" value="ABC_TRANSPORTER_2"/>
    <property type="match status" value="1"/>
</dbReference>
<evidence type="ECO:0000256" key="2">
    <source>
        <dbReference type="ARBA" id="ARBA00022448"/>
    </source>
</evidence>
<evidence type="ECO:0000256" key="1">
    <source>
        <dbReference type="ARBA" id="ARBA00005417"/>
    </source>
</evidence>
<dbReference type="InterPro" id="IPR003439">
    <property type="entry name" value="ABC_transporter-like_ATP-bd"/>
</dbReference>
<evidence type="ECO:0000313" key="7">
    <source>
        <dbReference type="Proteomes" id="UP001555786"/>
    </source>
</evidence>
<keyword evidence="7" id="KW-1185">Reference proteome</keyword>
<comment type="similarity">
    <text evidence="1">Belongs to the ABC transporter superfamily.</text>
</comment>
<evidence type="ECO:0000256" key="4">
    <source>
        <dbReference type="ARBA" id="ARBA00022840"/>
    </source>
</evidence>
<dbReference type="InterPro" id="IPR017871">
    <property type="entry name" value="ABC_transporter-like_CS"/>
</dbReference>
<dbReference type="PROSITE" id="PS00211">
    <property type="entry name" value="ABC_TRANSPORTER_1"/>
    <property type="match status" value="1"/>
</dbReference>
<feature type="domain" description="ABC transporter" evidence="5">
    <location>
        <begin position="15"/>
        <end position="247"/>
    </location>
</feature>
<sequence length="276" mass="30452">MSQAVPMASASSPAIELINVTRRFVTPTGKSMTAIRDFSMTVERGEFVAVVGPTGCGKSTTLNLVTGLARPSAGEVRVMGGAVNGIDPSVGFVFQADAVFPWRNVIDNVAAGPMFRGVSKREAYAEAREWLARVGLPRFENHYPHQLSGGMRKRVALAQTFINQPKILLMDEPFSALDVQTRVVMHDVLLKLWGESKASVVFVTHDLDEAIALADKIYVLTAGPATVKSVYTVDLPRPRIVEEIRYDQRFIDYSRLIWNDLREEVQTSNRRASEAA</sequence>
<dbReference type="PANTHER" id="PTHR42788:SF13">
    <property type="entry name" value="ALIPHATIC SULFONATES IMPORT ATP-BINDING PROTEIN SSUB"/>
    <property type="match status" value="1"/>
</dbReference>